<dbReference type="SUPFAM" id="SSF57667">
    <property type="entry name" value="beta-beta-alpha zinc fingers"/>
    <property type="match status" value="1"/>
</dbReference>
<dbReference type="Gene3D" id="3.30.160.60">
    <property type="entry name" value="Classic Zinc Finger"/>
    <property type="match status" value="1"/>
</dbReference>
<feature type="region of interest" description="Disordered" evidence="1">
    <location>
        <begin position="155"/>
        <end position="183"/>
    </location>
</feature>
<evidence type="ECO:0000259" key="2">
    <source>
        <dbReference type="Pfam" id="PF12874"/>
    </source>
</evidence>
<reference evidence="3" key="1">
    <citation type="submission" date="2019-12" db="EMBL/GenBank/DDBJ databases">
        <authorList>
            <person name="Scholes J."/>
        </authorList>
    </citation>
    <scope>NUCLEOTIDE SEQUENCE</scope>
</reference>
<evidence type="ECO:0000256" key="1">
    <source>
        <dbReference type="SAM" id="MobiDB-lite"/>
    </source>
</evidence>
<keyword evidence="4" id="KW-1185">Reference proteome</keyword>
<dbReference type="InterPro" id="IPR036236">
    <property type="entry name" value="Znf_C2H2_sf"/>
</dbReference>
<dbReference type="Proteomes" id="UP001153555">
    <property type="component" value="Unassembled WGS sequence"/>
</dbReference>
<evidence type="ECO:0000313" key="4">
    <source>
        <dbReference type="Proteomes" id="UP001153555"/>
    </source>
</evidence>
<dbReference type="AlphaFoldDB" id="A0A9N7N410"/>
<accession>A0A9N7N410</accession>
<evidence type="ECO:0000313" key="3">
    <source>
        <dbReference type="EMBL" id="CAA0819995.1"/>
    </source>
</evidence>
<gene>
    <name evidence="3" type="ORF">SHERM_18246</name>
</gene>
<feature type="domain" description="C2H2-type" evidence="2">
    <location>
        <begin position="186"/>
        <end position="210"/>
    </location>
</feature>
<dbReference type="EMBL" id="CACSLK010019758">
    <property type="protein sequence ID" value="CAA0819995.1"/>
    <property type="molecule type" value="Genomic_DNA"/>
</dbReference>
<name>A0A9N7N410_STRHE</name>
<protein>
    <recommendedName>
        <fullName evidence="2">C2H2-type domain-containing protein</fullName>
    </recommendedName>
</protein>
<sequence>MDYRYRLINQRAMEQDQGRIRRQLSTSLSRYAVPTSNFQDLEMAVLMEMEKEKIREEIIISEIARKRVLQAEVSREVGRWFPAMGGHFLLNELFQPARLSHLEERVMLMAESKKERHVRLGFEMPPFHGRTGGLRIPEVKPVCRDSSEGKKLIRLGKVDEKKSGSKRKSVSFPPQVSSGKKPKEDWSCYICNINCTGQRCLDDHLEGRKHKVKEAAKNAGKNFCIGFPKKSRAVDEDSNHSGAIVPQFLPPASADAGYEGKNRRPLLRVLGMRPGVCVYGSSSD</sequence>
<dbReference type="PANTHER" id="PTHR47487">
    <property type="entry name" value="OS06G0651300 PROTEIN-RELATED"/>
    <property type="match status" value="1"/>
</dbReference>
<dbReference type="PANTHER" id="PTHR47487:SF20">
    <property type="entry name" value="ZINC FINGER, U1-TYPE-RELATED"/>
    <property type="match status" value="1"/>
</dbReference>
<dbReference type="InterPro" id="IPR013087">
    <property type="entry name" value="Znf_C2H2_type"/>
</dbReference>
<organism evidence="3 4">
    <name type="scientific">Striga hermonthica</name>
    <name type="common">Purple witchweed</name>
    <name type="synonym">Buchnera hermonthica</name>
    <dbReference type="NCBI Taxonomy" id="68872"/>
    <lineage>
        <taxon>Eukaryota</taxon>
        <taxon>Viridiplantae</taxon>
        <taxon>Streptophyta</taxon>
        <taxon>Embryophyta</taxon>
        <taxon>Tracheophyta</taxon>
        <taxon>Spermatophyta</taxon>
        <taxon>Magnoliopsida</taxon>
        <taxon>eudicotyledons</taxon>
        <taxon>Gunneridae</taxon>
        <taxon>Pentapetalae</taxon>
        <taxon>asterids</taxon>
        <taxon>lamiids</taxon>
        <taxon>Lamiales</taxon>
        <taxon>Orobanchaceae</taxon>
        <taxon>Buchnereae</taxon>
        <taxon>Striga</taxon>
    </lineage>
</organism>
<dbReference type="OrthoDB" id="10009287at2759"/>
<comment type="caution">
    <text evidence="3">The sequence shown here is derived from an EMBL/GenBank/DDBJ whole genome shotgun (WGS) entry which is preliminary data.</text>
</comment>
<proteinExistence type="predicted"/>
<dbReference type="Pfam" id="PF12874">
    <property type="entry name" value="zf-met"/>
    <property type="match status" value="1"/>
</dbReference>